<name>A0A3Q7FKU9_SOLLC</name>
<reference evidence="6" key="1">
    <citation type="journal article" date="2012" name="Nature">
        <title>The tomato genome sequence provides insights into fleshy fruit evolution.</title>
        <authorList>
            <consortium name="Tomato Genome Consortium"/>
        </authorList>
    </citation>
    <scope>NUCLEOTIDE SEQUENCE [LARGE SCALE GENOMIC DNA]</scope>
    <source>
        <strain evidence="6">cv. Heinz 1706</strain>
    </source>
</reference>
<reference evidence="6" key="2">
    <citation type="submission" date="2019-01" db="UniProtKB">
        <authorList>
            <consortium name="EnsemblPlants"/>
        </authorList>
    </citation>
    <scope>IDENTIFICATION</scope>
    <source>
        <strain evidence="6">cv. Heinz 1706</strain>
    </source>
</reference>
<dbReference type="EnsemblPlants" id="Solyc03g083650.3.1">
    <property type="protein sequence ID" value="Solyc03g083650.3.1"/>
    <property type="gene ID" value="Solyc03g083650.3"/>
</dbReference>
<evidence type="ECO:0000256" key="4">
    <source>
        <dbReference type="RuleBase" id="RU003718"/>
    </source>
</evidence>
<dbReference type="KEGG" id="sly:101250284"/>
<proteinExistence type="inferred from homology"/>
<dbReference type="Gene3D" id="3.40.50.2000">
    <property type="entry name" value="Glycogen Phosphorylase B"/>
    <property type="match status" value="2"/>
</dbReference>
<dbReference type="Pfam" id="PF00201">
    <property type="entry name" value="UDPGT"/>
    <property type="match status" value="1"/>
</dbReference>
<dbReference type="EC" id="2.4.1.-" evidence="5"/>
<dbReference type="InParanoid" id="A0A3Q7FKU9"/>
<dbReference type="Gramene" id="Solyc03g083650.3.1">
    <property type="protein sequence ID" value="Solyc03g083650.3.1"/>
    <property type="gene ID" value="Solyc03g083650.3"/>
</dbReference>
<evidence type="ECO:0000256" key="2">
    <source>
        <dbReference type="ARBA" id="ARBA00022676"/>
    </source>
</evidence>
<keyword evidence="2 4" id="KW-0328">Glycosyltransferase</keyword>
<protein>
    <recommendedName>
        <fullName evidence="5">Glycosyltransferase</fullName>
        <ecNumber evidence="5">2.4.1.-</ecNumber>
    </recommendedName>
</protein>
<evidence type="ECO:0000313" key="6">
    <source>
        <dbReference type="EnsemblPlants" id="Solyc03g083650.3.1"/>
    </source>
</evidence>
<dbReference type="GeneID" id="101250284"/>
<dbReference type="GO" id="GO:0080043">
    <property type="term" value="F:quercetin 3-O-glucosyltransferase activity"/>
    <property type="evidence" value="ECO:0000318"/>
    <property type="project" value="GO_Central"/>
</dbReference>
<dbReference type="CDD" id="cd03784">
    <property type="entry name" value="GT1_Gtf-like"/>
    <property type="match status" value="1"/>
</dbReference>
<dbReference type="GO" id="GO:0016138">
    <property type="term" value="P:glycoside biosynthetic process"/>
    <property type="evidence" value="ECO:0007669"/>
    <property type="project" value="UniProtKB-ARBA"/>
</dbReference>
<dbReference type="OrthoDB" id="5835829at2759"/>
<dbReference type="FunFam" id="3.40.50.2000:FF:000060">
    <property type="entry name" value="Glycosyltransferase"/>
    <property type="match status" value="1"/>
</dbReference>
<dbReference type="SUPFAM" id="SSF53756">
    <property type="entry name" value="UDP-Glycosyltransferase/glycogen phosphorylase"/>
    <property type="match status" value="1"/>
</dbReference>
<evidence type="ECO:0000256" key="3">
    <source>
        <dbReference type="ARBA" id="ARBA00022679"/>
    </source>
</evidence>
<dbReference type="AlphaFoldDB" id="A0A3Q7FKU9"/>
<dbReference type="InterPro" id="IPR002213">
    <property type="entry name" value="UDP_glucos_trans"/>
</dbReference>
<dbReference type="PaxDb" id="4081-Solyc03g083650.2.1"/>
<evidence type="ECO:0000313" key="7">
    <source>
        <dbReference type="Proteomes" id="UP000004994"/>
    </source>
</evidence>
<dbReference type="RefSeq" id="XP_004235101.1">
    <property type="nucleotide sequence ID" value="XM_004235053.5"/>
</dbReference>
<dbReference type="GO" id="GO:0080044">
    <property type="term" value="F:quercetin 7-O-glucosyltransferase activity"/>
    <property type="evidence" value="ECO:0000318"/>
    <property type="project" value="GO_Central"/>
</dbReference>
<evidence type="ECO:0000256" key="1">
    <source>
        <dbReference type="ARBA" id="ARBA00009995"/>
    </source>
</evidence>
<gene>
    <name evidence="6" type="primary">LOC101250284</name>
</gene>
<keyword evidence="3 4" id="KW-0808">Transferase</keyword>
<keyword evidence="7" id="KW-1185">Reference proteome</keyword>
<evidence type="ECO:0000256" key="5">
    <source>
        <dbReference type="RuleBase" id="RU362057"/>
    </source>
</evidence>
<comment type="similarity">
    <text evidence="1 4">Belongs to the UDP-glycosyltransferase family.</text>
</comment>
<dbReference type="OMA" id="SCFWIYL"/>
<accession>A0A3Q7FKU9</accession>
<dbReference type="PANTHER" id="PTHR11926">
    <property type="entry name" value="GLUCOSYL/GLUCURONOSYL TRANSFERASES"/>
    <property type="match status" value="1"/>
</dbReference>
<dbReference type="SMR" id="A0A3Q7FKU9"/>
<dbReference type="GO" id="GO:0005737">
    <property type="term" value="C:cytoplasm"/>
    <property type="evidence" value="ECO:0000318"/>
    <property type="project" value="GO_Central"/>
</dbReference>
<dbReference type="Proteomes" id="UP000004994">
    <property type="component" value="Chromosome 3"/>
</dbReference>
<dbReference type="PROSITE" id="PS00375">
    <property type="entry name" value="UDPGT"/>
    <property type="match status" value="1"/>
</dbReference>
<sequence length="488" mass="55043">MAETSITPHVLIFPLPLQSTINSNLQLAELLCLAGLRVSFLNTNHNQQRLVANSNVESRFKQYTGFQFLTISDGLPEDNPRSGEQFGDIISSLQTMAEPYLKQMLSGLVKEPITCVILDGLFYYGVDIGNEMGVPVVIFDTISPSCFWIYLSLPKLIEAGVLPFKGNDIDALVTHVPAMEGFLRRRDLPHFCLLDYKIDQNSQAVFKEIERIPKAHGLILNSFEELDGPFLYNIRSYFPKTYAIGPLPLNLKTRLAAKATPLLSSSNSMWEEDHTSIKWLDAQSKGSVIYVSFGSLVVVSRDEIMEFWHGLMNSKVKFLWVMRPNMLKGDASHDQFMKELVEGCKGIGYIVSWAPQEMVLAHPSVGGFLTHSGWNSTLESIIEGKPMICWPQYVDQRVTSRLVNEFWKIGLDMKDICDRFVVEKLVKDLMETKKDEYTKSVEKLSELAKLSVEEGGLSYSNLDCLINDIKGLSRTVENGEMHNNVTSY</sequence>
<organism evidence="6">
    <name type="scientific">Solanum lycopersicum</name>
    <name type="common">Tomato</name>
    <name type="synonym">Lycopersicon esculentum</name>
    <dbReference type="NCBI Taxonomy" id="4081"/>
    <lineage>
        <taxon>Eukaryota</taxon>
        <taxon>Viridiplantae</taxon>
        <taxon>Streptophyta</taxon>
        <taxon>Embryophyta</taxon>
        <taxon>Tracheophyta</taxon>
        <taxon>Spermatophyta</taxon>
        <taxon>Magnoliopsida</taxon>
        <taxon>eudicotyledons</taxon>
        <taxon>Gunneridae</taxon>
        <taxon>Pentapetalae</taxon>
        <taxon>asterids</taxon>
        <taxon>lamiids</taxon>
        <taxon>Solanales</taxon>
        <taxon>Solanaceae</taxon>
        <taxon>Solanoideae</taxon>
        <taxon>Solaneae</taxon>
        <taxon>Solanum</taxon>
        <taxon>Solanum subgen. Lycopersicon</taxon>
    </lineage>
</organism>
<dbReference type="InterPro" id="IPR035595">
    <property type="entry name" value="UDP_glycos_trans_CS"/>
</dbReference>
<dbReference type="PANTHER" id="PTHR11926:SF1427">
    <property type="entry name" value="GLYCOSYLTRANSFERASE"/>
    <property type="match status" value="1"/>
</dbReference>